<dbReference type="InterPro" id="IPR001750">
    <property type="entry name" value="ND/Mrp_TM"/>
</dbReference>
<name>A0A0F6W6D9_9BACT</name>
<dbReference type="GO" id="GO:0008137">
    <property type="term" value="F:NADH dehydrogenase (ubiquinone) activity"/>
    <property type="evidence" value="ECO:0007669"/>
    <property type="project" value="InterPro"/>
</dbReference>
<evidence type="ECO:0000256" key="7">
    <source>
        <dbReference type="RuleBase" id="RU000320"/>
    </source>
</evidence>
<evidence type="ECO:0000256" key="3">
    <source>
        <dbReference type="ARBA" id="ARBA00022475"/>
    </source>
</evidence>
<dbReference type="GO" id="GO:0042773">
    <property type="term" value="P:ATP synthesis coupled electron transport"/>
    <property type="evidence" value="ECO:0007669"/>
    <property type="project" value="InterPro"/>
</dbReference>
<feature type="transmembrane region" description="Helical" evidence="8">
    <location>
        <begin position="448"/>
        <end position="468"/>
    </location>
</feature>
<evidence type="ECO:0000256" key="6">
    <source>
        <dbReference type="ARBA" id="ARBA00023136"/>
    </source>
</evidence>
<feature type="transmembrane region" description="Helical" evidence="8">
    <location>
        <begin position="203"/>
        <end position="226"/>
    </location>
</feature>
<dbReference type="Pfam" id="PF00361">
    <property type="entry name" value="Proton_antipo_M"/>
    <property type="match status" value="1"/>
</dbReference>
<feature type="transmembrane region" description="Helical" evidence="8">
    <location>
        <begin position="368"/>
        <end position="390"/>
    </location>
</feature>
<evidence type="ECO:0000313" key="11">
    <source>
        <dbReference type="Proteomes" id="UP000034883"/>
    </source>
</evidence>
<dbReference type="OrthoDB" id="9781596at2"/>
<dbReference type="KEGG" id="samy:DB32_005799"/>
<sequence>MSAIVALPLVWPLCAAVGAFLAFRTPRAQEVISITASVALVVTSFVLLAHVRAEGLLVTQVGSWPAPYGVSLVADRLSATMVCITSVLGLAVAIYSIDGVSRRRRAFGFHPLLQLVLAGVCGAFLTGDLFNLFVWIEVQLIASFVLLALGGERAQLEGAIKYVTLNLVSSALMLAAIGLLYGLCGTLNFADMAVRLERASPSGAIGAAALLLFAAFGIKAAIFPFFFWLPASYHTPPAAVSALFSGLLTKVGVYAMARVFVGVYGGELAVLRDVLFVVAALTMVTGVLGAAAQNDVRRILSFHVVSQIGYMVMGIALGTVLGVGGAIYFVLHNIAAKSALFLVAGVIEREQGTGDLSRLGGLARTRPGLAMLFLVPALSLAGIPPLAGFVGKLLLVRAGLDARAWLLVATALVVSLLTLYSMAKIWIGAFWSPAPETPVVASPRRAPVTMHLGVVGMVLVTILLSVLAEPAVALSLGGAEQLLDRGSFVDAVLATTAEVPSP</sequence>
<evidence type="ECO:0000256" key="5">
    <source>
        <dbReference type="ARBA" id="ARBA00022989"/>
    </source>
</evidence>
<comment type="subcellular location">
    <subcellularLocation>
        <location evidence="1">Cell membrane</location>
        <topology evidence="1">Multi-pass membrane protein</topology>
    </subcellularLocation>
    <subcellularLocation>
        <location evidence="7">Membrane</location>
        <topology evidence="7">Multi-pass membrane protein</topology>
    </subcellularLocation>
</comment>
<dbReference type="GO" id="GO:0005886">
    <property type="term" value="C:plasma membrane"/>
    <property type="evidence" value="ECO:0007669"/>
    <property type="project" value="UniProtKB-SubCell"/>
</dbReference>
<keyword evidence="4 7" id="KW-0812">Transmembrane</keyword>
<keyword evidence="11" id="KW-1185">Reference proteome</keyword>
<gene>
    <name evidence="10" type="ORF">DB32_005799</name>
</gene>
<keyword evidence="6 8" id="KW-0472">Membrane</keyword>
<feature type="transmembrane region" description="Helical" evidence="8">
    <location>
        <begin position="73"/>
        <end position="95"/>
    </location>
</feature>
<evidence type="ECO:0000256" key="2">
    <source>
        <dbReference type="ARBA" id="ARBA00005346"/>
    </source>
</evidence>
<feature type="transmembrane region" description="Helical" evidence="8">
    <location>
        <begin position="107"/>
        <end position="126"/>
    </location>
</feature>
<feature type="transmembrane region" description="Helical" evidence="8">
    <location>
        <begin position="402"/>
        <end position="427"/>
    </location>
</feature>
<comment type="similarity">
    <text evidence="2">Belongs to the CPA3 antiporters (TC 2.A.63) subunit D family.</text>
</comment>
<organism evidence="10 11">
    <name type="scientific">Sandaracinus amylolyticus</name>
    <dbReference type="NCBI Taxonomy" id="927083"/>
    <lineage>
        <taxon>Bacteria</taxon>
        <taxon>Pseudomonadati</taxon>
        <taxon>Myxococcota</taxon>
        <taxon>Polyangia</taxon>
        <taxon>Polyangiales</taxon>
        <taxon>Sandaracinaceae</taxon>
        <taxon>Sandaracinus</taxon>
    </lineage>
</organism>
<proteinExistence type="inferred from homology"/>
<feature type="transmembrane region" description="Helical" evidence="8">
    <location>
        <begin position="162"/>
        <end position="183"/>
    </location>
</feature>
<evidence type="ECO:0000313" key="10">
    <source>
        <dbReference type="EMBL" id="AKF08650.1"/>
    </source>
</evidence>
<evidence type="ECO:0000256" key="4">
    <source>
        <dbReference type="ARBA" id="ARBA00022692"/>
    </source>
</evidence>
<dbReference type="PANTHER" id="PTHR42703">
    <property type="entry name" value="NADH DEHYDROGENASE"/>
    <property type="match status" value="1"/>
</dbReference>
<dbReference type="InterPro" id="IPR003918">
    <property type="entry name" value="NADH_UbQ_OxRdtase"/>
</dbReference>
<feature type="transmembrane region" description="Helical" evidence="8">
    <location>
        <begin position="31"/>
        <end position="53"/>
    </location>
</feature>
<dbReference type="STRING" id="927083.DB32_005799"/>
<dbReference type="PANTHER" id="PTHR42703:SF1">
    <property type="entry name" value="NA(+)_H(+) ANTIPORTER SUBUNIT D1"/>
    <property type="match status" value="1"/>
</dbReference>
<evidence type="ECO:0000256" key="1">
    <source>
        <dbReference type="ARBA" id="ARBA00004651"/>
    </source>
</evidence>
<feature type="transmembrane region" description="Helical" evidence="8">
    <location>
        <begin position="6"/>
        <end position="24"/>
    </location>
</feature>
<dbReference type="Proteomes" id="UP000034883">
    <property type="component" value="Chromosome"/>
</dbReference>
<feature type="transmembrane region" description="Helical" evidence="8">
    <location>
        <begin position="326"/>
        <end position="347"/>
    </location>
</feature>
<feature type="transmembrane region" description="Helical" evidence="8">
    <location>
        <begin position="238"/>
        <end position="257"/>
    </location>
</feature>
<dbReference type="InterPro" id="IPR050586">
    <property type="entry name" value="CPA3_Na-H_Antiporter_D"/>
</dbReference>
<dbReference type="AlphaFoldDB" id="A0A0F6W6D9"/>
<keyword evidence="5 8" id="KW-1133">Transmembrane helix</keyword>
<accession>A0A0F6W6D9</accession>
<reference evidence="10 11" key="1">
    <citation type="submission" date="2015-03" db="EMBL/GenBank/DDBJ databases">
        <title>Genome assembly of Sandaracinus amylolyticus DSM 53668.</title>
        <authorList>
            <person name="Sharma G."/>
            <person name="Subramanian S."/>
        </authorList>
    </citation>
    <scope>NUCLEOTIDE SEQUENCE [LARGE SCALE GENOMIC DNA]</scope>
    <source>
        <strain evidence="10 11">DSM 53668</strain>
    </source>
</reference>
<feature type="domain" description="NADH:quinone oxidoreductase/Mrp antiporter transmembrane" evidence="9">
    <location>
        <begin position="127"/>
        <end position="418"/>
    </location>
</feature>
<feature type="transmembrane region" description="Helical" evidence="8">
    <location>
        <begin position="132"/>
        <end position="150"/>
    </location>
</feature>
<feature type="transmembrane region" description="Helical" evidence="8">
    <location>
        <begin position="269"/>
        <end position="292"/>
    </location>
</feature>
<dbReference type="PRINTS" id="PR01437">
    <property type="entry name" value="NUOXDRDTASE4"/>
</dbReference>
<feature type="transmembrane region" description="Helical" evidence="8">
    <location>
        <begin position="299"/>
        <end position="320"/>
    </location>
</feature>
<evidence type="ECO:0000259" key="9">
    <source>
        <dbReference type="Pfam" id="PF00361"/>
    </source>
</evidence>
<dbReference type="EMBL" id="CP011125">
    <property type="protein sequence ID" value="AKF08650.1"/>
    <property type="molecule type" value="Genomic_DNA"/>
</dbReference>
<keyword evidence="3" id="KW-1003">Cell membrane</keyword>
<dbReference type="RefSeq" id="WP_053235768.1">
    <property type="nucleotide sequence ID" value="NZ_CP011125.1"/>
</dbReference>
<evidence type="ECO:0000256" key="8">
    <source>
        <dbReference type="SAM" id="Phobius"/>
    </source>
</evidence>
<protein>
    <submittedName>
        <fullName evidence="10">Na(+) H(+) antiporter subunit D</fullName>
    </submittedName>
</protein>